<feature type="region of interest" description="Disordered" evidence="1">
    <location>
        <begin position="395"/>
        <end position="414"/>
    </location>
</feature>
<name>A0A1X7QY88_9SACH</name>
<keyword evidence="4" id="KW-1185">Reference proteome</keyword>
<gene>
    <name evidence="3" type="ORF">KASA_0Q07788G</name>
</gene>
<dbReference type="STRING" id="1789683.A0A1X7QY88"/>
<sequence>MDNPFSQYRKPIILERLAYGINQAGATQKDKKRLALTAIKYLKEQKYTNSIHWDLFLSNSGLKPGDVTTTNSDDGERDVILEKVIAHEYADALRMIESKDIDQKQYFQKLECIANVHMLAKDYHSIQELGNYLKDVKLNDFNGCEEQSIRYLRVLLCASYFSEGKFFECSSHFSEYVADDNTFFDHTSGSIFLKKEVILMATISSLVAIPLDNYSTFLYLTIASRIRSESLIMSKCMEPLIQTRFKDFFKYWNVTVAETCAPCFFVIGQWEFAQLLMRCKIYFFYLRISTRLEISYISKILNVDEKQTRDEIQYLIDSTGLNIQIVDDVISYKNKHVFQDAVETLKVNELRLESILADQQKSNAKLKDEVQQSIINNEESMEETVRREQANAIDQQLYLNEEEDDDDIAMDTNE</sequence>
<dbReference type="Proteomes" id="UP000196158">
    <property type="component" value="Unassembled WGS sequence"/>
</dbReference>
<evidence type="ECO:0000313" key="3">
    <source>
        <dbReference type="EMBL" id="SMN18321.1"/>
    </source>
</evidence>
<evidence type="ECO:0000256" key="1">
    <source>
        <dbReference type="SAM" id="MobiDB-lite"/>
    </source>
</evidence>
<organism evidence="3 4">
    <name type="scientific">Maudiozyma saulgeensis</name>
    <dbReference type="NCBI Taxonomy" id="1789683"/>
    <lineage>
        <taxon>Eukaryota</taxon>
        <taxon>Fungi</taxon>
        <taxon>Dikarya</taxon>
        <taxon>Ascomycota</taxon>
        <taxon>Saccharomycotina</taxon>
        <taxon>Saccharomycetes</taxon>
        <taxon>Saccharomycetales</taxon>
        <taxon>Saccharomycetaceae</taxon>
        <taxon>Maudiozyma</taxon>
    </lineage>
</organism>
<protein>
    <submittedName>
        <fullName evidence="3">Similar to Saccharomyces cerevisiae YIL071C PCI8 Possible shared subunit of Cop9 signalosome (CSN) and eIF3, binds eIF3b subunit Prt1p</fullName>
    </submittedName>
</protein>
<feature type="domain" description="PCI" evidence="2">
    <location>
        <begin position="165"/>
        <end position="339"/>
    </location>
</feature>
<dbReference type="EMBL" id="FXLY01000002">
    <property type="protein sequence ID" value="SMN18321.1"/>
    <property type="molecule type" value="Genomic_DNA"/>
</dbReference>
<proteinExistence type="predicted"/>
<dbReference type="OrthoDB" id="4033625at2759"/>
<evidence type="ECO:0000259" key="2">
    <source>
        <dbReference type="PROSITE" id="PS50250"/>
    </source>
</evidence>
<reference evidence="3 4" key="1">
    <citation type="submission" date="2017-04" db="EMBL/GenBank/DDBJ databases">
        <authorList>
            <person name="Afonso C.L."/>
            <person name="Miller P.J."/>
            <person name="Scott M.A."/>
            <person name="Spackman E."/>
            <person name="Goraichik I."/>
            <person name="Dimitrov K.M."/>
            <person name="Suarez D.L."/>
            <person name="Swayne D.E."/>
        </authorList>
    </citation>
    <scope>NUCLEOTIDE SEQUENCE [LARGE SCALE GENOMIC DNA]</scope>
</reference>
<accession>A0A1X7QY88</accession>
<dbReference type="PROSITE" id="PS50250">
    <property type="entry name" value="PCI"/>
    <property type="match status" value="1"/>
</dbReference>
<feature type="compositionally biased region" description="Acidic residues" evidence="1">
    <location>
        <begin position="400"/>
        <end position="414"/>
    </location>
</feature>
<dbReference type="AlphaFoldDB" id="A0A1X7QY88"/>
<dbReference type="InterPro" id="IPR000717">
    <property type="entry name" value="PCI_dom"/>
</dbReference>
<evidence type="ECO:0000313" key="4">
    <source>
        <dbReference type="Proteomes" id="UP000196158"/>
    </source>
</evidence>